<protein>
    <submittedName>
        <fullName evidence="3">Uncharacterized protein</fullName>
    </submittedName>
</protein>
<keyword evidence="2" id="KW-1185">Reference proteome</keyword>
<sequence length="59" mass="6453">MAKTRGWKLPAVHMLLFSSYSSEQSGDPSHRYLMGTHSPEGHSNGCHVGQGAKGNHNIY</sequence>
<dbReference type="WBParaSite" id="Hba_01411">
    <property type="protein sequence ID" value="Hba_01411"/>
    <property type="gene ID" value="Hba_01411"/>
</dbReference>
<dbReference type="Proteomes" id="UP000095283">
    <property type="component" value="Unplaced"/>
</dbReference>
<accession>A0A1I7W9S5</accession>
<name>A0A1I7W9S5_HETBA</name>
<reference evidence="3" key="1">
    <citation type="submission" date="2016-11" db="UniProtKB">
        <authorList>
            <consortium name="WormBaseParasite"/>
        </authorList>
    </citation>
    <scope>IDENTIFICATION</scope>
</reference>
<organism evidence="2 3">
    <name type="scientific">Heterorhabditis bacteriophora</name>
    <name type="common">Entomopathogenic nematode worm</name>
    <dbReference type="NCBI Taxonomy" id="37862"/>
    <lineage>
        <taxon>Eukaryota</taxon>
        <taxon>Metazoa</taxon>
        <taxon>Ecdysozoa</taxon>
        <taxon>Nematoda</taxon>
        <taxon>Chromadorea</taxon>
        <taxon>Rhabditida</taxon>
        <taxon>Rhabditina</taxon>
        <taxon>Rhabditomorpha</taxon>
        <taxon>Strongyloidea</taxon>
        <taxon>Heterorhabditidae</taxon>
        <taxon>Heterorhabditis</taxon>
    </lineage>
</organism>
<evidence type="ECO:0000313" key="3">
    <source>
        <dbReference type="WBParaSite" id="Hba_01411"/>
    </source>
</evidence>
<evidence type="ECO:0000256" key="1">
    <source>
        <dbReference type="SAM" id="MobiDB-lite"/>
    </source>
</evidence>
<evidence type="ECO:0000313" key="2">
    <source>
        <dbReference type="Proteomes" id="UP000095283"/>
    </source>
</evidence>
<dbReference type="AlphaFoldDB" id="A0A1I7W9S5"/>
<proteinExistence type="predicted"/>
<feature type="region of interest" description="Disordered" evidence="1">
    <location>
        <begin position="21"/>
        <end position="59"/>
    </location>
</feature>